<sequence>MTCPSLTSLLIEASKNYKGIWPEESLHGFITRSSFHLSTLCIKSIPLSDSNLIDLLRRLPSLLHLTIDDSKMPRAASSTTPSPITPHLIQGLHAFPSVALSSESALVQKLQSLELTFSGTDFDEESFVDMVSSRWLADNEHDGYGPSSTGTSLNSDVGTACLRSVVLKFKNRKMDVKTFKPLTYLEKAGMRVVVIDKKSTMI</sequence>
<reference evidence="1" key="1">
    <citation type="journal article" date="2019" name="Environ. Microbiol.">
        <title>Fungal ecological strategies reflected in gene transcription - a case study of two litter decomposers.</title>
        <authorList>
            <person name="Barbi F."/>
            <person name="Kohler A."/>
            <person name="Barry K."/>
            <person name="Baskaran P."/>
            <person name="Daum C."/>
            <person name="Fauchery L."/>
            <person name="Ihrmark K."/>
            <person name="Kuo A."/>
            <person name="LaButti K."/>
            <person name="Lipzen A."/>
            <person name="Morin E."/>
            <person name="Grigoriev I.V."/>
            <person name="Henrissat B."/>
            <person name="Lindahl B."/>
            <person name="Martin F."/>
        </authorList>
    </citation>
    <scope>NUCLEOTIDE SEQUENCE</scope>
    <source>
        <strain evidence="1">JB14</strain>
    </source>
</reference>
<protein>
    <recommendedName>
        <fullName evidence="3">F-box domain-containing protein</fullName>
    </recommendedName>
</protein>
<evidence type="ECO:0008006" key="3">
    <source>
        <dbReference type="Google" id="ProtNLM"/>
    </source>
</evidence>
<evidence type="ECO:0000313" key="2">
    <source>
        <dbReference type="Proteomes" id="UP000799118"/>
    </source>
</evidence>
<dbReference type="OrthoDB" id="3057283at2759"/>
<dbReference type="Proteomes" id="UP000799118">
    <property type="component" value="Unassembled WGS sequence"/>
</dbReference>
<dbReference type="AlphaFoldDB" id="A0A6A4I687"/>
<proteinExistence type="predicted"/>
<keyword evidence="2" id="KW-1185">Reference proteome</keyword>
<gene>
    <name evidence="1" type="ORF">BT96DRAFT_915559</name>
</gene>
<organism evidence="1 2">
    <name type="scientific">Gymnopus androsaceus JB14</name>
    <dbReference type="NCBI Taxonomy" id="1447944"/>
    <lineage>
        <taxon>Eukaryota</taxon>
        <taxon>Fungi</taxon>
        <taxon>Dikarya</taxon>
        <taxon>Basidiomycota</taxon>
        <taxon>Agaricomycotina</taxon>
        <taxon>Agaricomycetes</taxon>
        <taxon>Agaricomycetidae</taxon>
        <taxon>Agaricales</taxon>
        <taxon>Marasmiineae</taxon>
        <taxon>Omphalotaceae</taxon>
        <taxon>Gymnopus</taxon>
    </lineage>
</organism>
<accession>A0A6A4I687</accession>
<name>A0A6A4I687_9AGAR</name>
<evidence type="ECO:0000313" key="1">
    <source>
        <dbReference type="EMBL" id="KAE9406061.1"/>
    </source>
</evidence>
<dbReference type="EMBL" id="ML769404">
    <property type="protein sequence ID" value="KAE9406061.1"/>
    <property type="molecule type" value="Genomic_DNA"/>
</dbReference>